<protein>
    <submittedName>
        <fullName evidence="1">Uncharacterized protein</fullName>
    </submittedName>
</protein>
<evidence type="ECO:0000313" key="2">
    <source>
        <dbReference type="Proteomes" id="UP001165960"/>
    </source>
</evidence>
<sequence length="69" mass="7613">MKATQSKSKIKVDPDLLIDNFLPLQTRAQGQDSNPEPKFLRTAGPMDQEPAHPQFSEIEPPQAEAPAKS</sequence>
<organism evidence="1 2">
    <name type="scientific">Entomophthora muscae</name>
    <dbReference type="NCBI Taxonomy" id="34485"/>
    <lineage>
        <taxon>Eukaryota</taxon>
        <taxon>Fungi</taxon>
        <taxon>Fungi incertae sedis</taxon>
        <taxon>Zoopagomycota</taxon>
        <taxon>Entomophthoromycotina</taxon>
        <taxon>Entomophthoromycetes</taxon>
        <taxon>Entomophthorales</taxon>
        <taxon>Entomophthoraceae</taxon>
        <taxon>Entomophthora</taxon>
    </lineage>
</organism>
<dbReference type="Proteomes" id="UP001165960">
    <property type="component" value="Unassembled WGS sequence"/>
</dbReference>
<accession>A0ACC2RPE3</accession>
<name>A0ACC2RPE3_9FUNG</name>
<proteinExistence type="predicted"/>
<keyword evidence="2" id="KW-1185">Reference proteome</keyword>
<gene>
    <name evidence="1" type="ORF">DSO57_1039155</name>
</gene>
<dbReference type="EMBL" id="QTSX02006986">
    <property type="protein sequence ID" value="KAJ9051934.1"/>
    <property type="molecule type" value="Genomic_DNA"/>
</dbReference>
<comment type="caution">
    <text evidence="1">The sequence shown here is derived from an EMBL/GenBank/DDBJ whole genome shotgun (WGS) entry which is preliminary data.</text>
</comment>
<evidence type="ECO:0000313" key="1">
    <source>
        <dbReference type="EMBL" id="KAJ9051934.1"/>
    </source>
</evidence>
<reference evidence="1" key="1">
    <citation type="submission" date="2022-04" db="EMBL/GenBank/DDBJ databases">
        <title>Genome of the entomopathogenic fungus Entomophthora muscae.</title>
        <authorList>
            <person name="Elya C."/>
            <person name="Lovett B.R."/>
            <person name="Lee E."/>
            <person name="Macias A.M."/>
            <person name="Hajek A.E."/>
            <person name="De Bivort B.L."/>
            <person name="Kasson M.T."/>
            <person name="De Fine Licht H.H."/>
            <person name="Stajich J.E."/>
        </authorList>
    </citation>
    <scope>NUCLEOTIDE SEQUENCE</scope>
    <source>
        <strain evidence="1">Berkeley</strain>
    </source>
</reference>